<dbReference type="Gene3D" id="3.40.228.10">
    <property type="entry name" value="Dimethylsulfoxide Reductase, domain 2"/>
    <property type="match status" value="1"/>
</dbReference>
<dbReference type="GO" id="GO:0046872">
    <property type="term" value="F:metal ion binding"/>
    <property type="evidence" value="ECO:0007669"/>
    <property type="project" value="UniProtKB-KW"/>
</dbReference>
<dbReference type="Gene3D" id="3.30.2070.10">
    <property type="entry name" value="Formate dehydrogenase/DMSO reductase"/>
    <property type="match status" value="1"/>
</dbReference>
<dbReference type="PANTHER" id="PTHR43742:SF6">
    <property type="entry name" value="OXIDOREDUCTASE YYAE-RELATED"/>
    <property type="match status" value="1"/>
</dbReference>
<dbReference type="Pfam" id="PF04879">
    <property type="entry name" value="Molybdop_Fe4S4"/>
    <property type="match status" value="1"/>
</dbReference>
<dbReference type="GO" id="GO:0016491">
    <property type="term" value="F:oxidoreductase activity"/>
    <property type="evidence" value="ECO:0007669"/>
    <property type="project" value="InterPro"/>
</dbReference>
<evidence type="ECO:0000313" key="5">
    <source>
        <dbReference type="EMBL" id="GFM34121.1"/>
    </source>
</evidence>
<dbReference type="RefSeq" id="WP_174405744.1">
    <property type="nucleotide sequence ID" value="NZ_BLVO01000013.1"/>
</dbReference>
<organism evidence="5 6">
    <name type="scientific">Desulfovibrio subterraneus</name>
    <dbReference type="NCBI Taxonomy" id="2718620"/>
    <lineage>
        <taxon>Bacteria</taxon>
        <taxon>Pseudomonadati</taxon>
        <taxon>Thermodesulfobacteriota</taxon>
        <taxon>Desulfovibrionia</taxon>
        <taxon>Desulfovibrionales</taxon>
        <taxon>Desulfovibrionaceae</taxon>
        <taxon>Desulfovibrio</taxon>
    </lineage>
</organism>
<dbReference type="Gene3D" id="3.40.50.740">
    <property type="match status" value="1"/>
</dbReference>
<keyword evidence="1" id="KW-0479">Metal-binding</keyword>
<evidence type="ECO:0000313" key="6">
    <source>
        <dbReference type="Proteomes" id="UP000503840"/>
    </source>
</evidence>
<dbReference type="GO" id="GO:0051536">
    <property type="term" value="F:iron-sulfur cluster binding"/>
    <property type="evidence" value="ECO:0007669"/>
    <property type="project" value="UniProtKB-KW"/>
</dbReference>
<keyword evidence="3" id="KW-0411">Iron-sulfur</keyword>
<dbReference type="EMBL" id="BLVO01000013">
    <property type="protein sequence ID" value="GFM34121.1"/>
    <property type="molecule type" value="Genomic_DNA"/>
</dbReference>
<evidence type="ECO:0000256" key="2">
    <source>
        <dbReference type="ARBA" id="ARBA00023004"/>
    </source>
</evidence>
<keyword evidence="2" id="KW-0408">Iron</keyword>
<dbReference type="InterPro" id="IPR006963">
    <property type="entry name" value="Mopterin_OxRdtase_4Fe-4S_dom"/>
</dbReference>
<feature type="domain" description="4Fe-4S Mo/W bis-MGD-type" evidence="4">
    <location>
        <begin position="1"/>
        <end position="57"/>
    </location>
</feature>
<comment type="caution">
    <text evidence="5">The sequence shown here is derived from an EMBL/GenBank/DDBJ whole genome shotgun (WGS) entry which is preliminary data.</text>
</comment>
<keyword evidence="6" id="KW-1185">Reference proteome</keyword>
<evidence type="ECO:0000256" key="3">
    <source>
        <dbReference type="ARBA" id="ARBA00023014"/>
    </source>
</evidence>
<dbReference type="PANTHER" id="PTHR43742">
    <property type="entry name" value="TRIMETHYLAMINE-N-OXIDE REDUCTASE"/>
    <property type="match status" value="1"/>
</dbReference>
<dbReference type="Pfam" id="PF00384">
    <property type="entry name" value="Molybdopterin"/>
    <property type="match status" value="1"/>
</dbReference>
<accession>A0A7J0BLI9</accession>
<dbReference type="InterPro" id="IPR050612">
    <property type="entry name" value="Prok_Mopterin_Oxidored"/>
</dbReference>
<dbReference type="InterPro" id="IPR006656">
    <property type="entry name" value="Mopterin_OxRdtase"/>
</dbReference>
<proteinExistence type="predicted"/>
<dbReference type="Proteomes" id="UP000503840">
    <property type="component" value="Unassembled WGS sequence"/>
</dbReference>
<dbReference type="AlphaFoldDB" id="A0A7J0BLI9"/>
<dbReference type="PROSITE" id="PS51669">
    <property type="entry name" value="4FE4S_MOW_BIS_MGD"/>
    <property type="match status" value="1"/>
</dbReference>
<name>A0A7J0BLI9_9BACT</name>
<dbReference type="SUPFAM" id="SSF53706">
    <property type="entry name" value="Formate dehydrogenase/DMSO reductase, domains 1-3"/>
    <property type="match status" value="1"/>
</dbReference>
<evidence type="ECO:0000259" key="4">
    <source>
        <dbReference type="PROSITE" id="PS51669"/>
    </source>
</evidence>
<dbReference type="InterPro" id="IPR009010">
    <property type="entry name" value="Asp_de-COase-like_dom_sf"/>
</dbReference>
<evidence type="ECO:0000256" key="1">
    <source>
        <dbReference type="ARBA" id="ARBA00022723"/>
    </source>
</evidence>
<reference evidence="5 6" key="1">
    <citation type="submission" date="2020-05" db="EMBL/GenBank/DDBJ databases">
        <title>Draft genome sequence of Desulfovibrio sp. strain HN2T.</title>
        <authorList>
            <person name="Ueno A."/>
            <person name="Tamazawa S."/>
            <person name="Tamamura S."/>
            <person name="Murakami T."/>
            <person name="Kiyama T."/>
            <person name="Inomata H."/>
            <person name="Amano Y."/>
            <person name="Miyakawa K."/>
            <person name="Tamaki H."/>
            <person name="Naganuma T."/>
            <person name="Kaneko K."/>
        </authorList>
    </citation>
    <scope>NUCLEOTIDE SEQUENCE [LARGE SCALE GENOMIC DNA]</scope>
    <source>
        <strain evidence="5 6">HN2</strain>
    </source>
</reference>
<dbReference type="Gene3D" id="2.20.25.90">
    <property type="entry name" value="ADC-like domains"/>
    <property type="match status" value="1"/>
</dbReference>
<dbReference type="SUPFAM" id="SSF50692">
    <property type="entry name" value="ADC-like"/>
    <property type="match status" value="1"/>
</dbReference>
<sequence length="634" mass="69947">MKYISACTLDCPDACSVVIDRREDGSVSITGNPEHPFTRGFICVKGRKAYERLTSPERITAPLMKVNGEFVPTDWNTALDRIADKLKVLRDTPASILHIRSHGYRGALAEASRFLFRSLGASTTRGALCDDAGIEASIMDFGALHHNDPFDLLNAGYIINWGKDLSRSSLHIGQLIREARKNGRKVITISPGGDGNADFSDTVIRIRPGTDRFLAAAVIRKLLVRGYASSTALLKSSNWNEFKELIAAQDEDSLLNACDCSPDDLQLLANTYANIDMKPVASIIGWGIQRHVYGGENVRFINALAYLSGQVGRKGGGVYFNISSGRNLNTDWADNAGTPARRLLLPAIGKEILEATPPIKFLWADGSNFVNQTPDAATNIKAMDSIEFKVVVDAFMTDTALRADIILPCALNHEREEILGSCLHNCVQYSAPVFTPAGQSQHDFDIMTDLASRLDIAAPTREEVLRMAIDVPHLSTTLEEMREQGFAVAEHPPVAWEDYEFAHPDGKYRLPDALHTEPLPPKGYPLRLMSLVHKEYLHSQMPEKEQSAKPTVWVNPGIPVLGTLDSNKPIYLATPKGRIEVQVEIIVGLHPECIIIRRGGWMKFGNSANPIIEARITDIGETAAYYSQYTRLEN</sequence>
<dbReference type="SMART" id="SM00926">
    <property type="entry name" value="Molybdop_Fe4S4"/>
    <property type="match status" value="1"/>
</dbReference>
<dbReference type="Gene3D" id="2.40.40.20">
    <property type="match status" value="1"/>
</dbReference>
<gene>
    <name evidence="5" type="ORF">DSM101010T_24860</name>
</gene>
<protein>
    <submittedName>
        <fullName evidence="5">Molybdopterin oxidoreductase</fullName>
    </submittedName>
</protein>